<dbReference type="Gramene" id="KFK39404">
    <property type="protein sequence ID" value="KFK39404"/>
    <property type="gene ID" value="AALP_AA3G240500"/>
</dbReference>
<dbReference type="EMBL" id="CM002871">
    <property type="protein sequence ID" value="KFK39404.1"/>
    <property type="molecule type" value="Genomic_DNA"/>
</dbReference>
<reference evidence="4" key="1">
    <citation type="journal article" date="2015" name="Nat. Plants">
        <title>Genome expansion of Arabis alpina linked with retrotransposition and reduced symmetric DNA methylation.</title>
        <authorList>
            <person name="Willing E.M."/>
            <person name="Rawat V."/>
            <person name="Mandakova T."/>
            <person name="Maumus F."/>
            <person name="James G.V."/>
            <person name="Nordstroem K.J."/>
            <person name="Becker C."/>
            <person name="Warthmann N."/>
            <person name="Chica C."/>
            <person name="Szarzynska B."/>
            <person name="Zytnicki M."/>
            <person name="Albani M.C."/>
            <person name="Kiefer C."/>
            <person name="Bergonzi S."/>
            <person name="Castaings L."/>
            <person name="Mateos J.L."/>
            <person name="Berns M.C."/>
            <person name="Bujdoso N."/>
            <person name="Piofczyk T."/>
            <person name="de Lorenzo L."/>
            <person name="Barrero-Sicilia C."/>
            <person name="Mateos I."/>
            <person name="Piednoel M."/>
            <person name="Hagmann J."/>
            <person name="Chen-Min-Tao R."/>
            <person name="Iglesias-Fernandez R."/>
            <person name="Schuster S.C."/>
            <person name="Alonso-Blanco C."/>
            <person name="Roudier F."/>
            <person name="Carbonero P."/>
            <person name="Paz-Ares J."/>
            <person name="Davis S.J."/>
            <person name="Pecinka A."/>
            <person name="Quesneville H."/>
            <person name="Colot V."/>
            <person name="Lysak M.A."/>
            <person name="Weigel D."/>
            <person name="Coupland G."/>
            <person name="Schneeberger K."/>
        </authorList>
    </citation>
    <scope>NUCLEOTIDE SEQUENCE [LARGE SCALE GENOMIC DNA]</scope>
    <source>
        <strain evidence="4">cv. Pajares</strain>
    </source>
</reference>
<accession>A0A087HBA2</accession>
<feature type="transmembrane region" description="Helical" evidence="1">
    <location>
        <begin position="42"/>
        <end position="64"/>
    </location>
</feature>
<dbReference type="PANTHER" id="PTHR34672">
    <property type="entry name" value="POLLEN-SPECIFIC ARABINOGALACTA PROTEIN BAN102"/>
    <property type="match status" value="1"/>
</dbReference>
<sequence>MMQMRNVNNFFVALFISAVLVSSVTAATMESPAPAPGASSATVAFPVVGSIVAASLSAFLALLLQ</sequence>
<dbReference type="AlphaFoldDB" id="A0A087HBA2"/>
<proteinExistence type="predicted"/>
<feature type="signal peptide" evidence="2">
    <location>
        <begin position="1"/>
        <end position="26"/>
    </location>
</feature>
<protein>
    <submittedName>
        <fullName evidence="3">Uncharacterized protein</fullName>
    </submittedName>
</protein>
<dbReference type="InterPro" id="IPR044702">
    <property type="entry name" value="AGP23/40"/>
</dbReference>
<keyword evidence="1" id="KW-0472">Membrane</keyword>
<evidence type="ECO:0000256" key="2">
    <source>
        <dbReference type="SAM" id="SignalP"/>
    </source>
</evidence>
<evidence type="ECO:0000256" key="1">
    <source>
        <dbReference type="SAM" id="Phobius"/>
    </source>
</evidence>
<keyword evidence="2" id="KW-0732">Signal</keyword>
<keyword evidence="1" id="KW-1133">Transmembrane helix</keyword>
<evidence type="ECO:0000313" key="4">
    <source>
        <dbReference type="Proteomes" id="UP000029120"/>
    </source>
</evidence>
<name>A0A087HBA2_ARAAL</name>
<dbReference type="OMA" id="QMRNVNN"/>
<keyword evidence="1" id="KW-0812">Transmembrane</keyword>
<feature type="chain" id="PRO_5001823193" evidence="2">
    <location>
        <begin position="27"/>
        <end position="65"/>
    </location>
</feature>
<dbReference type="PANTHER" id="PTHR34672:SF14">
    <property type="entry name" value="ARABINOGALACTAN PROTEIN 40"/>
    <property type="match status" value="1"/>
</dbReference>
<dbReference type="Proteomes" id="UP000029120">
    <property type="component" value="Chromosome 3"/>
</dbReference>
<gene>
    <name evidence="3" type="ordered locus">AALP_Aa3g240500</name>
</gene>
<evidence type="ECO:0000313" key="3">
    <source>
        <dbReference type="EMBL" id="KFK39404.1"/>
    </source>
</evidence>
<dbReference type="OrthoDB" id="1111523at2759"/>
<keyword evidence="4" id="KW-1185">Reference proteome</keyword>
<organism evidence="3 4">
    <name type="scientific">Arabis alpina</name>
    <name type="common">Alpine rock-cress</name>
    <dbReference type="NCBI Taxonomy" id="50452"/>
    <lineage>
        <taxon>Eukaryota</taxon>
        <taxon>Viridiplantae</taxon>
        <taxon>Streptophyta</taxon>
        <taxon>Embryophyta</taxon>
        <taxon>Tracheophyta</taxon>
        <taxon>Spermatophyta</taxon>
        <taxon>Magnoliopsida</taxon>
        <taxon>eudicotyledons</taxon>
        <taxon>Gunneridae</taxon>
        <taxon>Pentapetalae</taxon>
        <taxon>rosids</taxon>
        <taxon>malvids</taxon>
        <taxon>Brassicales</taxon>
        <taxon>Brassicaceae</taxon>
        <taxon>Arabideae</taxon>
        <taxon>Arabis</taxon>
    </lineage>
</organism>